<name>A0AC35FXK8_9BILA</name>
<organism evidence="1 2">
    <name type="scientific">Panagrolaimus sp. PS1159</name>
    <dbReference type="NCBI Taxonomy" id="55785"/>
    <lineage>
        <taxon>Eukaryota</taxon>
        <taxon>Metazoa</taxon>
        <taxon>Ecdysozoa</taxon>
        <taxon>Nematoda</taxon>
        <taxon>Chromadorea</taxon>
        <taxon>Rhabditida</taxon>
        <taxon>Tylenchina</taxon>
        <taxon>Panagrolaimomorpha</taxon>
        <taxon>Panagrolaimoidea</taxon>
        <taxon>Panagrolaimidae</taxon>
        <taxon>Panagrolaimus</taxon>
    </lineage>
</organism>
<proteinExistence type="predicted"/>
<protein>
    <submittedName>
        <fullName evidence="2">BTB domain-containing protein</fullName>
    </submittedName>
</protein>
<accession>A0AC35FXK8</accession>
<reference evidence="2" key="1">
    <citation type="submission" date="2022-11" db="UniProtKB">
        <authorList>
            <consortium name="WormBaseParasite"/>
        </authorList>
    </citation>
    <scope>IDENTIFICATION</scope>
</reference>
<sequence>MAKEYKFTFCSSIPKFLLDGEQFDRYDDENCILDIGCMVKFEEYGFYLVWEPKEYGFYLVWEPKGKDAGLLDISQIWEARHSGTIKDAKIIFDLEQRPTKDSVEDRTIWITYGWDLVNVSSLFLIAKTAETAKAWRDGINGIRRVLFSNNKMNMTTKYYNNKLIECPFSHEWTIAERRLKPYIYDSKQERIISKKISTLRSSDIKYFLEMDLSNPRRRAAYLYFHMEFDNVKSIEIVLKISIKSARWAFKTSSVFTKSEKKGYFCCDIDDLFDTSYKFIVDGKFTIKVEGIFRIKMDDLEKEIKTAQTKMTRTFRDLWNFGFEDLTIVVGKNKLKVHKCVLAVQSPVFVAMFKPHTKEAIESKVEISDFSFEVLEKALKLCYHFDLISDMSIEDGFEIYKFAEKYDIEPIRV</sequence>
<dbReference type="Proteomes" id="UP000887580">
    <property type="component" value="Unplaced"/>
</dbReference>
<evidence type="ECO:0000313" key="1">
    <source>
        <dbReference type="Proteomes" id="UP000887580"/>
    </source>
</evidence>
<dbReference type="WBParaSite" id="PS1159_v2.g21923.t2">
    <property type="protein sequence ID" value="PS1159_v2.g21923.t2"/>
    <property type="gene ID" value="PS1159_v2.g21923"/>
</dbReference>
<evidence type="ECO:0000313" key="2">
    <source>
        <dbReference type="WBParaSite" id="PS1159_v2.g21923.t2"/>
    </source>
</evidence>